<evidence type="ECO:0000313" key="1">
    <source>
        <dbReference type="EMBL" id="KAI9895997.1"/>
    </source>
</evidence>
<organism evidence="1 2">
    <name type="scientific">Trichothecium roseum</name>
    <dbReference type="NCBI Taxonomy" id="47278"/>
    <lineage>
        <taxon>Eukaryota</taxon>
        <taxon>Fungi</taxon>
        <taxon>Dikarya</taxon>
        <taxon>Ascomycota</taxon>
        <taxon>Pezizomycotina</taxon>
        <taxon>Sordariomycetes</taxon>
        <taxon>Hypocreomycetidae</taxon>
        <taxon>Hypocreales</taxon>
        <taxon>Hypocreales incertae sedis</taxon>
        <taxon>Trichothecium</taxon>
    </lineage>
</organism>
<comment type="caution">
    <text evidence="1">The sequence shown here is derived from an EMBL/GenBank/DDBJ whole genome shotgun (WGS) entry which is preliminary data.</text>
</comment>
<name>A0ACC0URX7_9HYPO</name>
<keyword evidence="2" id="KW-1185">Reference proteome</keyword>
<reference evidence="1" key="1">
    <citation type="submission" date="2022-10" db="EMBL/GenBank/DDBJ databases">
        <title>Complete Genome of Trichothecium roseum strain YXFP-22015, a Plant Pathogen Isolated from Citrus.</title>
        <authorList>
            <person name="Wang Y."/>
            <person name="Zhu L."/>
        </authorList>
    </citation>
    <scope>NUCLEOTIDE SEQUENCE</scope>
    <source>
        <strain evidence="1">YXFP-22015</strain>
    </source>
</reference>
<gene>
    <name evidence="1" type="ORF">N3K66_009066</name>
</gene>
<protein>
    <submittedName>
        <fullName evidence="1">Uncharacterized protein</fullName>
    </submittedName>
</protein>
<dbReference type="EMBL" id="CM047950">
    <property type="protein sequence ID" value="KAI9895997.1"/>
    <property type="molecule type" value="Genomic_DNA"/>
</dbReference>
<accession>A0ACC0URX7</accession>
<sequence length="300" mass="33228">MLAHYLSGQHDSDPGDVFRTLYRDICHRAYKASPDTSETFDEFFLPAGFVALLEHSVCQQFGRYLEVGATDAHRSLLVEARDYISHLASEATCLSCLASRPQYALPCVHTICQACIWRFGNISDSRSCYLSNCPLCDTQAELIVLEETIGLPCPIQYLFDVVVGTSSGSIIASALCITFRSQLLLRGPLSSLLLPSNWWAFMNSLLFDGRYPATNLKSTLKGVFGSERSILDPSSATERGVMVGMPIATSNSDTIIATNYNRVGCRNGNQDYTILRSDNKVRQIPLWELYLKPHYISGVG</sequence>
<proteinExistence type="predicted"/>
<dbReference type="Proteomes" id="UP001163324">
    <property type="component" value="Chromosome 11"/>
</dbReference>
<evidence type="ECO:0000313" key="2">
    <source>
        <dbReference type="Proteomes" id="UP001163324"/>
    </source>
</evidence>